<protein>
    <submittedName>
        <fullName evidence="2">Uncharacterized protein</fullName>
    </submittedName>
</protein>
<comment type="caution">
    <text evidence="2">The sequence shown here is derived from an EMBL/GenBank/DDBJ whole genome shotgun (WGS) entry which is preliminary data.</text>
</comment>
<evidence type="ECO:0000313" key="2">
    <source>
        <dbReference type="EMBL" id="KRY26375.1"/>
    </source>
</evidence>
<name>A0A0V1ANL7_TRISP</name>
<organism evidence="2 3">
    <name type="scientific">Trichinella spiralis</name>
    <name type="common">Trichina worm</name>
    <dbReference type="NCBI Taxonomy" id="6334"/>
    <lineage>
        <taxon>Eukaryota</taxon>
        <taxon>Metazoa</taxon>
        <taxon>Ecdysozoa</taxon>
        <taxon>Nematoda</taxon>
        <taxon>Enoplea</taxon>
        <taxon>Dorylaimia</taxon>
        <taxon>Trichinellida</taxon>
        <taxon>Trichinellidae</taxon>
        <taxon>Trichinella</taxon>
    </lineage>
</organism>
<dbReference type="AlphaFoldDB" id="A0A0V1ANL7"/>
<dbReference type="Proteomes" id="UP000054776">
    <property type="component" value="Unassembled WGS sequence"/>
</dbReference>
<evidence type="ECO:0000313" key="3">
    <source>
        <dbReference type="Proteomes" id="UP000054776"/>
    </source>
</evidence>
<accession>A0A0V1ANL7</accession>
<sequence length="569" mass="64421">MVNLGSCCYYENRWTSTVGDAWSKAGDRGRCGSSTNSTNGERGRIDGPEWIRPSEILTMLLNVETWFEHLEKHFRASRIAPERRASLFQYHTDEEVPGVMRAMHVQVTDDYDGLKSALFEAFGVRTGSERFSAEFFRRKQQRGESVRIYAGHSRWLFTKAFTGLSAREERIWTGLTVLKESVSSVKADADQEDLEPAVDVTEAIAAPVTTRKEVGEELAEVARQLKQLLMTDITAAAKRATPQQRRRQEKKDRRTCWTCGRTGHICRRAHGHWVRGNPSGRKIYAGLGDPVGRHSHRRRQARAVLPNADRPLPANAGGISPARNVEARRCGAVEQPLGVANLLVERYIAVKEDTILCIPPAREWTSGEVHVNAPRHAVHHVRWEPAPVGRHAAVCHAGVQQQRSREHGDDACYRHVWRRAAATVGRAHWEPAGARNPKDAGIHAENLRAHRPCARAPEGPPVNAAASTEVPNDFVWFALPRRRKLDLGWEEPYMIMYVMGSQTFRVRHQEQKCRSLVEHSDRMKRYYTREFAGERSFRGGTTRQQEHHPFAAEHHQTAGTYLVLHAKTQ</sequence>
<dbReference type="EMBL" id="JYDH01000454">
    <property type="protein sequence ID" value="KRY26375.1"/>
    <property type="molecule type" value="Genomic_DNA"/>
</dbReference>
<dbReference type="InParanoid" id="A0A0V1ANL7"/>
<feature type="region of interest" description="Disordered" evidence="1">
    <location>
        <begin position="24"/>
        <end position="46"/>
    </location>
</feature>
<evidence type="ECO:0000256" key="1">
    <source>
        <dbReference type="SAM" id="MobiDB-lite"/>
    </source>
</evidence>
<gene>
    <name evidence="2" type="ORF">T01_9990</name>
</gene>
<proteinExistence type="predicted"/>
<keyword evidence="3" id="KW-1185">Reference proteome</keyword>
<dbReference type="OrthoDB" id="5937837at2759"/>
<reference evidence="2 3" key="1">
    <citation type="submission" date="2015-01" db="EMBL/GenBank/DDBJ databases">
        <title>Evolution of Trichinella species and genotypes.</title>
        <authorList>
            <person name="Korhonen P.K."/>
            <person name="Edoardo P."/>
            <person name="Giuseppe L.R."/>
            <person name="Gasser R.B."/>
        </authorList>
    </citation>
    <scope>NUCLEOTIDE SEQUENCE [LARGE SCALE GENOMIC DNA]</scope>
    <source>
        <strain evidence="2">ISS3</strain>
    </source>
</reference>